<dbReference type="RefSeq" id="XP_066074832.1">
    <property type="nucleotide sequence ID" value="XM_066218735.1"/>
</dbReference>
<evidence type="ECO:0000256" key="1">
    <source>
        <dbReference type="SAM" id="MobiDB-lite"/>
    </source>
</evidence>
<proteinExistence type="predicted"/>
<sequence>MSDPHMLEYEEEDDDIFGNESGHLNQSTPLLPSINRAEPITAPSNISSAAAIASSSNQPKASTSSASVRIYPTSQAGPSTGRVYKNVDDRLRELHDIRRLGKEDDKKSELGVRSLRKLCMGVVRMNSSRIWDIGDLEYPLIKPLIDDMPIEQLLEVEANSPHIKKDTDWLYEIFMLQDFPLFHERCQDRHGEPRTSGWRRMYKKAKEDFAVRQAQAADRVAARYKQLEEEKASKRIVVMDKIIPEKRSTSKSSTGWGKSRFGSSGTGGLSSSVPKPQNAIAKARLEAQRARVALTHASGKYIPPTPQRTKNEPNQLFKNPYLPTTTSSHSHIIQGPRIPPPKSKSNVFKQPMQRISSPSSPTSPIPGSYPTSQSNNVRKCLPSHLSDRASLQQNNPEKTQERFKIDQNNRKSQFKEIRKLTTPKFVAPDIQKEKPKGVVMDFFAAPNTSIQSKSGNFAQKDTIGGVKRKDREEDDGQSPSKLVKSSPSKPTSFYENHPVKVSNSVTANHPPTSLIGKSDSSINSVLFRKKKVVKGK</sequence>
<feature type="compositionally biased region" description="Basic and acidic residues" evidence="1">
    <location>
        <begin position="398"/>
        <end position="410"/>
    </location>
</feature>
<keyword evidence="3" id="KW-1185">Reference proteome</keyword>
<dbReference type="EMBL" id="CP144100">
    <property type="protein sequence ID" value="WWC88069.1"/>
    <property type="molecule type" value="Genomic_DNA"/>
</dbReference>
<feature type="region of interest" description="Disordered" evidence="1">
    <location>
        <begin position="449"/>
        <end position="520"/>
    </location>
</feature>
<dbReference type="GeneID" id="91093644"/>
<dbReference type="Pfam" id="PF06881">
    <property type="entry name" value="Elongin_A"/>
    <property type="match status" value="1"/>
</dbReference>
<feature type="compositionally biased region" description="Polar residues" evidence="1">
    <location>
        <begin position="449"/>
        <end position="459"/>
    </location>
</feature>
<feature type="compositionally biased region" description="Low complexity" evidence="1">
    <location>
        <begin position="250"/>
        <end position="263"/>
    </location>
</feature>
<name>A0AAX4JT41_9TREE</name>
<feature type="compositionally biased region" description="Polar residues" evidence="1">
    <location>
        <begin position="501"/>
        <end position="511"/>
    </location>
</feature>
<accession>A0AAX4JT41</accession>
<feature type="region of interest" description="Disordered" evidence="1">
    <location>
        <begin position="247"/>
        <end position="275"/>
    </location>
</feature>
<dbReference type="InterPro" id="IPR010684">
    <property type="entry name" value="RNA_pol_II_trans_fac_SIII_A"/>
</dbReference>
<feature type="region of interest" description="Disordered" evidence="1">
    <location>
        <begin position="325"/>
        <end position="410"/>
    </location>
</feature>
<feature type="compositionally biased region" description="Polar residues" evidence="1">
    <location>
        <begin position="58"/>
        <end position="78"/>
    </location>
</feature>
<dbReference type="GO" id="GO:0070449">
    <property type="term" value="C:elongin complex"/>
    <property type="evidence" value="ECO:0007669"/>
    <property type="project" value="InterPro"/>
</dbReference>
<protein>
    <recommendedName>
        <fullName evidence="4">Elongin-A</fullName>
    </recommendedName>
</protein>
<feature type="region of interest" description="Disordered" evidence="1">
    <location>
        <begin position="1"/>
        <end position="35"/>
    </location>
</feature>
<dbReference type="PANTHER" id="PTHR15141">
    <property type="entry name" value="TRANSCRIPTION ELONGATION FACTOR B POLYPEPTIDE 3"/>
    <property type="match status" value="1"/>
</dbReference>
<feature type="region of interest" description="Disordered" evidence="1">
    <location>
        <begin position="50"/>
        <end position="82"/>
    </location>
</feature>
<dbReference type="PANTHER" id="PTHR15141:SF76">
    <property type="entry name" value="TRANSCRIPTION ELONGATION FACTOR B POLYPEPTIDE 3"/>
    <property type="match status" value="1"/>
</dbReference>
<reference evidence="2 3" key="1">
    <citation type="submission" date="2024-01" db="EMBL/GenBank/DDBJ databases">
        <title>Comparative genomics of Cryptococcus and Kwoniella reveals pathogenesis evolution and contrasting modes of karyotype evolution via chromosome fusion or intercentromeric recombination.</title>
        <authorList>
            <person name="Coelho M.A."/>
            <person name="David-Palma M."/>
            <person name="Shea T."/>
            <person name="Bowers K."/>
            <person name="McGinley-Smith S."/>
            <person name="Mohammad A.W."/>
            <person name="Gnirke A."/>
            <person name="Yurkov A.M."/>
            <person name="Nowrousian M."/>
            <person name="Sun S."/>
            <person name="Cuomo C.A."/>
            <person name="Heitman J."/>
        </authorList>
    </citation>
    <scope>NUCLEOTIDE SEQUENCE [LARGE SCALE GENOMIC DNA]</scope>
    <source>
        <strain evidence="2 3">CBS 6074</strain>
    </source>
</reference>
<feature type="compositionally biased region" description="Low complexity" evidence="1">
    <location>
        <begin position="478"/>
        <end position="492"/>
    </location>
</feature>
<evidence type="ECO:0008006" key="4">
    <source>
        <dbReference type="Google" id="ProtNLM"/>
    </source>
</evidence>
<feature type="compositionally biased region" description="Low complexity" evidence="1">
    <location>
        <begin position="355"/>
        <end position="372"/>
    </location>
</feature>
<dbReference type="Gene3D" id="6.10.250.3180">
    <property type="match status" value="1"/>
</dbReference>
<dbReference type="GO" id="GO:0006368">
    <property type="term" value="P:transcription elongation by RNA polymerase II"/>
    <property type="evidence" value="ECO:0007669"/>
    <property type="project" value="InterPro"/>
</dbReference>
<evidence type="ECO:0000313" key="2">
    <source>
        <dbReference type="EMBL" id="WWC88069.1"/>
    </source>
</evidence>
<dbReference type="Proteomes" id="UP001355207">
    <property type="component" value="Chromosome 3"/>
</dbReference>
<dbReference type="AlphaFoldDB" id="A0AAX4JT41"/>
<organism evidence="2 3">
    <name type="scientific">Kwoniella dendrophila CBS 6074</name>
    <dbReference type="NCBI Taxonomy" id="1295534"/>
    <lineage>
        <taxon>Eukaryota</taxon>
        <taxon>Fungi</taxon>
        <taxon>Dikarya</taxon>
        <taxon>Basidiomycota</taxon>
        <taxon>Agaricomycotina</taxon>
        <taxon>Tremellomycetes</taxon>
        <taxon>Tremellales</taxon>
        <taxon>Cryptococcaceae</taxon>
        <taxon>Kwoniella</taxon>
    </lineage>
</organism>
<evidence type="ECO:0000313" key="3">
    <source>
        <dbReference type="Proteomes" id="UP001355207"/>
    </source>
</evidence>
<gene>
    <name evidence="2" type="ORF">L201_002973</name>
</gene>
<dbReference type="InterPro" id="IPR051870">
    <property type="entry name" value="Elongin-A_domain"/>
</dbReference>